<organism evidence="1 2">
    <name type="scientific">Aeromonas caviae</name>
    <name type="common">Aeromonas punctata</name>
    <dbReference type="NCBI Taxonomy" id="648"/>
    <lineage>
        <taxon>Bacteria</taxon>
        <taxon>Pseudomonadati</taxon>
        <taxon>Pseudomonadota</taxon>
        <taxon>Gammaproteobacteria</taxon>
        <taxon>Aeromonadales</taxon>
        <taxon>Aeromonadaceae</taxon>
        <taxon>Aeromonas</taxon>
    </lineage>
</organism>
<protein>
    <submittedName>
        <fullName evidence="1">Gamma-mobile-trio protein GmtX</fullName>
    </submittedName>
</protein>
<proteinExistence type="predicted"/>
<gene>
    <name evidence="1" type="primary">gmtX</name>
    <name evidence="1" type="ORF">SJS77_23365</name>
</gene>
<dbReference type="InterPro" id="IPR048061">
    <property type="entry name" value="GmtX-like"/>
</dbReference>
<sequence>MENLHPNEVFDMLTNEADSRRVKSLTILHTTLREYMELGGDNFSIRVIAKLSAKNGGPKEQSIRNKTGDAFKTLISSWENYARKKDVAKPKSSEIRINRNTGSSAKEILKFIDDPVLRSIIEIVIAERDLYLRGNKLLKKSTELVLDRRVSKGDNEPQNEYKLTSYEIDALKSAVSDDFFSRQGWVKDAAGRVFSGRKRIYGAGYTNALQKIILGYK</sequence>
<evidence type="ECO:0000313" key="2">
    <source>
        <dbReference type="Proteomes" id="UP001277183"/>
    </source>
</evidence>
<accession>A0AAW9F4L7</accession>
<dbReference type="NCBIfam" id="NF040692">
    <property type="entry name" value="recomb_assoc"/>
    <property type="match status" value="1"/>
</dbReference>
<comment type="caution">
    <text evidence="1">The sequence shown here is derived from an EMBL/GenBank/DDBJ whole genome shotgun (WGS) entry which is preliminary data.</text>
</comment>
<evidence type="ECO:0000313" key="1">
    <source>
        <dbReference type="EMBL" id="MDX7723323.1"/>
    </source>
</evidence>
<dbReference type="RefSeq" id="WP_319886965.1">
    <property type="nucleotide sequence ID" value="NZ_JAWZVU010000253.1"/>
</dbReference>
<name>A0AAW9F4L7_AERCA</name>
<dbReference type="AlphaFoldDB" id="A0AAW9F4L7"/>
<reference evidence="1" key="1">
    <citation type="submission" date="2023-11" db="EMBL/GenBank/DDBJ databases">
        <title>WGS of Aeromonas in Northern Israel.</title>
        <authorList>
            <person name="Hershko Y."/>
        </authorList>
    </citation>
    <scope>NUCLEOTIDE SEQUENCE</scope>
    <source>
        <strain evidence="1">77416</strain>
    </source>
</reference>
<dbReference type="EMBL" id="JAWZVU010000253">
    <property type="protein sequence ID" value="MDX7723323.1"/>
    <property type="molecule type" value="Genomic_DNA"/>
</dbReference>
<dbReference type="Proteomes" id="UP001277183">
    <property type="component" value="Unassembled WGS sequence"/>
</dbReference>